<evidence type="ECO:0000256" key="1">
    <source>
        <dbReference type="SAM" id="MobiDB-lite"/>
    </source>
</evidence>
<evidence type="ECO:0000313" key="2">
    <source>
        <dbReference type="EMBL" id="KAF6808853.1"/>
    </source>
</evidence>
<accession>A0A8H6J9X9</accession>
<organism evidence="2 3">
    <name type="scientific">Colletotrichum plurivorum</name>
    <dbReference type="NCBI Taxonomy" id="2175906"/>
    <lineage>
        <taxon>Eukaryota</taxon>
        <taxon>Fungi</taxon>
        <taxon>Dikarya</taxon>
        <taxon>Ascomycota</taxon>
        <taxon>Pezizomycotina</taxon>
        <taxon>Sordariomycetes</taxon>
        <taxon>Hypocreomycetidae</taxon>
        <taxon>Glomerellales</taxon>
        <taxon>Glomerellaceae</taxon>
        <taxon>Colletotrichum</taxon>
        <taxon>Colletotrichum orchidearum species complex</taxon>
    </lineage>
</organism>
<dbReference type="Proteomes" id="UP000654918">
    <property type="component" value="Unassembled WGS sequence"/>
</dbReference>
<gene>
    <name evidence="2" type="ORF">CPLU01_15600</name>
</gene>
<keyword evidence="3" id="KW-1185">Reference proteome</keyword>
<protein>
    <submittedName>
        <fullName evidence="2">Class V chitinase chi100</fullName>
    </submittedName>
</protein>
<comment type="caution">
    <text evidence="2">The sequence shown here is derived from an EMBL/GenBank/DDBJ whole genome shotgun (WGS) entry which is preliminary data.</text>
</comment>
<dbReference type="EMBL" id="WIGO01000560">
    <property type="protein sequence ID" value="KAF6808853.1"/>
    <property type="molecule type" value="Genomic_DNA"/>
</dbReference>
<sequence>MVTYSSLTTKSTSPLPGGGVTTYPPGCPGCGTSCPRPPFPTAYADNGAMVSIFNDVQSQLSSLFKPPATTTTKTTTKTTEPPKATATPRCTFGDNILYWRFGVYQISGWGGDKGQRPESPSDWAWCAFDLPFFMKEGCIKRAIKSAGGPQLACEGTEFNVPARLPAVPGDVNRTSYEDYYRNITDPALIEHHEYHAPEGWGDAGDATGTKTAPTEEMLLFEEASL</sequence>
<name>A0A8H6J9X9_9PEZI</name>
<dbReference type="AlphaFoldDB" id="A0A8H6J9X9"/>
<evidence type="ECO:0000313" key="3">
    <source>
        <dbReference type="Proteomes" id="UP000654918"/>
    </source>
</evidence>
<reference evidence="2" key="1">
    <citation type="journal article" date="2020" name="Phytopathology">
        <title>Genome Sequence Resources of Colletotrichum truncatum, C. plurivorum, C. musicola, and C. sojae: Four Species Pathogenic to Soybean (Glycine max).</title>
        <authorList>
            <person name="Rogerio F."/>
            <person name="Boufleur T.R."/>
            <person name="Ciampi-Guillardi M."/>
            <person name="Sukno S.A."/>
            <person name="Thon M.R."/>
            <person name="Massola Junior N.S."/>
            <person name="Baroncelli R."/>
        </authorList>
    </citation>
    <scope>NUCLEOTIDE SEQUENCE</scope>
    <source>
        <strain evidence="2">LFN00145</strain>
    </source>
</reference>
<proteinExistence type="predicted"/>
<feature type="region of interest" description="Disordered" evidence="1">
    <location>
        <begin position="64"/>
        <end position="86"/>
    </location>
</feature>
<feature type="compositionally biased region" description="Low complexity" evidence="1">
    <location>
        <begin position="65"/>
        <end position="86"/>
    </location>
</feature>